<dbReference type="OrthoDB" id="49662at2"/>
<dbReference type="RefSeq" id="WP_012579761.1">
    <property type="nucleotide sequence ID" value="NC_011653.1"/>
</dbReference>
<evidence type="ECO:0008006" key="3">
    <source>
        <dbReference type="Google" id="ProtNLM"/>
    </source>
</evidence>
<evidence type="ECO:0000313" key="1">
    <source>
        <dbReference type="EMBL" id="ACJ75201.1"/>
    </source>
</evidence>
<dbReference type="EMBL" id="CP001185">
    <property type="protein sequence ID" value="ACJ75201.1"/>
    <property type="molecule type" value="Genomic_DNA"/>
</dbReference>
<gene>
    <name evidence="1" type="ordered locus">THA_734</name>
</gene>
<dbReference type="HOGENOM" id="CLU_859492_0_0_0"/>
<sequence>MEFTIRIDELNNKLKSKFFIVILSNEENLKKCVENNIAGFPETDNGVWAYLDINEGDYVSFYYNGRIFNLYKVEKKFIPEHYKKSNNSIGNEMYDPVPLNNGDKWRAISTKKGNLYFPYRLSLKLLEKTDFLTSLVFKSGFERFGINLIPRVSLKKSHFQLSLSDINKIFGIENLSVSLSSFTLKDFAEVFSKNKRINKEKFSVENIVDKEIFLQTLIKRILEASIYKYKKVVFDKISFGNDSFEFFSEQTVYGGEADIVIAYNSENIAFVEVKNGIILKKNGEFTRIGSEAYDQVKSYKDIIDPNKKIRKIIAGKKDFGSKDVLLKIFEKKSENIMVFEVNSSFEIL</sequence>
<evidence type="ECO:0000313" key="2">
    <source>
        <dbReference type="Proteomes" id="UP000002453"/>
    </source>
</evidence>
<name>B7IGI7_THEAB</name>
<dbReference type="Proteomes" id="UP000002453">
    <property type="component" value="Chromosome"/>
</dbReference>
<dbReference type="KEGG" id="taf:THA_734"/>
<reference evidence="1 2" key="1">
    <citation type="journal article" date="2009" name="J. Bacteriol.">
        <title>The genome of Thermosipho africanus TCF52B: lateral genetic connections to the Firmicutes and Archaea.</title>
        <authorList>
            <person name="Nesboe C.L."/>
            <person name="Bapteste E."/>
            <person name="Curtis B."/>
            <person name="Dahle H."/>
            <person name="Lopez P."/>
            <person name="Macleod D."/>
            <person name="Dlutek M."/>
            <person name="Bowman S."/>
            <person name="Zhaxybayeva O."/>
            <person name="Birkeland N.-K."/>
            <person name="Doolittle W.F."/>
        </authorList>
    </citation>
    <scope>NUCLEOTIDE SEQUENCE [LARGE SCALE GENOMIC DNA]</scope>
    <source>
        <strain evidence="1 2">TCF52B</strain>
    </source>
</reference>
<protein>
    <recommendedName>
        <fullName evidence="3">DUF91 domain-containing protein</fullName>
    </recommendedName>
</protein>
<proteinExistence type="predicted"/>
<dbReference type="STRING" id="484019.THA_734"/>
<organism evidence="1 2">
    <name type="scientific">Thermosipho africanus (strain TCF52B)</name>
    <dbReference type="NCBI Taxonomy" id="484019"/>
    <lineage>
        <taxon>Bacteria</taxon>
        <taxon>Thermotogati</taxon>
        <taxon>Thermotogota</taxon>
        <taxon>Thermotogae</taxon>
        <taxon>Thermotogales</taxon>
        <taxon>Fervidobacteriaceae</taxon>
        <taxon>Thermosipho</taxon>
    </lineage>
</organism>
<keyword evidence="2" id="KW-1185">Reference proteome</keyword>
<dbReference type="AlphaFoldDB" id="B7IGI7"/>
<dbReference type="eggNOG" id="COG1637">
    <property type="taxonomic scope" value="Bacteria"/>
</dbReference>
<accession>B7IGI7</accession>